<evidence type="ECO:0000259" key="9">
    <source>
        <dbReference type="Pfam" id="PF01272"/>
    </source>
</evidence>
<proteinExistence type="inferred from homology"/>
<evidence type="ECO:0000313" key="12">
    <source>
        <dbReference type="Proteomes" id="UP000245283"/>
    </source>
</evidence>
<dbReference type="InterPro" id="IPR001437">
    <property type="entry name" value="Tscrpt_elong_fac_GreA/B_C"/>
</dbReference>
<accession>A0A2V1K945</accession>
<dbReference type="Gene3D" id="1.10.287.180">
    <property type="entry name" value="Transcription elongation factor, GreA/GreB, N-terminal domain"/>
    <property type="match status" value="1"/>
</dbReference>
<dbReference type="Pfam" id="PF03449">
    <property type="entry name" value="GreA_GreB_N"/>
    <property type="match status" value="1"/>
</dbReference>
<dbReference type="Proteomes" id="UP000245283">
    <property type="component" value="Unassembled WGS sequence"/>
</dbReference>
<dbReference type="Gene3D" id="3.10.50.30">
    <property type="entry name" value="Transcription elongation factor, GreA/GreB, C-terminal domain"/>
    <property type="match status" value="1"/>
</dbReference>
<dbReference type="SUPFAM" id="SSF46557">
    <property type="entry name" value="GreA transcript cleavage protein, N-terminal domain"/>
    <property type="match status" value="1"/>
</dbReference>
<dbReference type="PANTHER" id="PTHR30437:SF4">
    <property type="entry name" value="TRANSCRIPTION ELONGATION FACTOR GREA"/>
    <property type="match status" value="1"/>
</dbReference>
<dbReference type="AlphaFoldDB" id="A0A2V1K945"/>
<dbReference type="InterPro" id="IPR023459">
    <property type="entry name" value="Tscrpt_elong_fac_GreA/B_fam"/>
</dbReference>
<dbReference type="PROSITE" id="PS00829">
    <property type="entry name" value="GREAB_1"/>
    <property type="match status" value="1"/>
</dbReference>
<dbReference type="GO" id="GO:0003746">
    <property type="term" value="F:translation elongation factor activity"/>
    <property type="evidence" value="ECO:0007669"/>
    <property type="project" value="UniProtKB-KW"/>
</dbReference>
<feature type="domain" description="Transcription elongation factor GreA/GreB C-terminal" evidence="9">
    <location>
        <begin position="83"/>
        <end position="157"/>
    </location>
</feature>
<dbReference type="InterPro" id="IPR022691">
    <property type="entry name" value="Tscrpt_elong_fac_GreA/B_N"/>
</dbReference>
<dbReference type="HAMAP" id="MF_00105">
    <property type="entry name" value="GreA_GreB"/>
    <property type="match status" value="1"/>
</dbReference>
<dbReference type="PANTHER" id="PTHR30437">
    <property type="entry name" value="TRANSCRIPTION ELONGATION FACTOR GREA"/>
    <property type="match status" value="1"/>
</dbReference>
<evidence type="ECO:0000256" key="7">
    <source>
        <dbReference type="ARBA" id="ARBA00030776"/>
    </source>
</evidence>
<keyword evidence="11" id="KW-0648">Protein biosynthesis</keyword>
<evidence type="ECO:0000313" key="11">
    <source>
        <dbReference type="EMBL" id="PWF27292.1"/>
    </source>
</evidence>
<sequence length="161" mass="17736">MAEQSQGTWLSPATYERLQAELEEMTTVRRAEIAQKIEAARSEGDLRENGGYQAAREEQSKMEGRIIELTHLLENAHVSEPPSTDVVAPGNVITATIAGEEERFLIGSREQADLVNVEVYPENAPLGQAIMGLKVGDKTKFQAPNGRKIPVEIVKIESLDH</sequence>
<protein>
    <recommendedName>
        <fullName evidence="2 8">Transcription elongation factor GreA</fullName>
    </recommendedName>
    <alternativeName>
        <fullName evidence="7 8">Transcript cleavage factor GreA</fullName>
    </alternativeName>
</protein>
<dbReference type="GO" id="GO:0032784">
    <property type="term" value="P:regulation of DNA-templated transcription elongation"/>
    <property type="evidence" value="ECO:0007669"/>
    <property type="project" value="UniProtKB-UniRule"/>
</dbReference>
<name>A0A2V1K945_9ACTO</name>
<keyword evidence="5 8" id="KW-0804">Transcription</keyword>
<gene>
    <name evidence="8" type="primary">greA</name>
    <name evidence="11" type="ORF">DD236_02560</name>
</gene>
<keyword evidence="3 8" id="KW-0805">Transcription regulation</keyword>
<keyword evidence="11" id="KW-0251">Elongation factor</keyword>
<evidence type="ECO:0000259" key="10">
    <source>
        <dbReference type="Pfam" id="PF03449"/>
    </source>
</evidence>
<reference evidence="12" key="1">
    <citation type="submission" date="2018-05" db="EMBL/GenBank/DDBJ databases">
        <authorList>
            <person name="Li Y."/>
        </authorList>
    </citation>
    <scope>NUCLEOTIDE SEQUENCE [LARGE SCALE GENOMIC DNA]</scope>
    <source>
        <strain evidence="12">sk1b4</strain>
    </source>
</reference>
<evidence type="ECO:0000256" key="4">
    <source>
        <dbReference type="ARBA" id="ARBA00023125"/>
    </source>
</evidence>
<comment type="caution">
    <text evidence="11">The sequence shown here is derived from an EMBL/GenBank/DDBJ whole genome shotgun (WGS) entry which is preliminary data.</text>
</comment>
<comment type="similarity">
    <text evidence="1 8">Belongs to the GreA/GreB family.</text>
</comment>
<dbReference type="InterPro" id="IPR018151">
    <property type="entry name" value="TF_GreA/GreB_CS"/>
</dbReference>
<keyword evidence="4 8" id="KW-0238">DNA-binding</keyword>
<dbReference type="Pfam" id="PF01272">
    <property type="entry name" value="GreA_GreB"/>
    <property type="match status" value="1"/>
</dbReference>
<evidence type="ECO:0000256" key="6">
    <source>
        <dbReference type="ARBA" id="ARBA00024916"/>
    </source>
</evidence>
<comment type="function">
    <text evidence="6 8">Necessary for efficient RNA polymerase transcription elongation past template-encoded arresting sites. The arresting sites in DNA have the property of trapping a certain fraction of elongating RNA polymerases that pass through, resulting in locked ternary complexes. Cleavage of the nascent transcript by cleavage factors such as GreA or GreB allows the resumption of elongation from the new 3'terminus. GreA releases sequences of 2 to 3 nucleotides.</text>
</comment>
<dbReference type="InterPro" id="IPR036805">
    <property type="entry name" value="Tscrpt_elong_fac_GreA/B_N_sf"/>
</dbReference>
<evidence type="ECO:0000256" key="8">
    <source>
        <dbReference type="HAMAP-Rule" id="MF_00105"/>
    </source>
</evidence>
<organism evidence="11 12">
    <name type="scientific">Ancrocorticia populi</name>
    <dbReference type="NCBI Taxonomy" id="2175228"/>
    <lineage>
        <taxon>Bacteria</taxon>
        <taxon>Bacillati</taxon>
        <taxon>Actinomycetota</taxon>
        <taxon>Actinomycetes</taxon>
        <taxon>Actinomycetales</taxon>
        <taxon>Actinomycetaceae</taxon>
        <taxon>Ancrocorticia</taxon>
    </lineage>
</organism>
<dbReference type="OrthoDB" id="9797227at2"/>
<dbReference type="GO" id="GO:0003677">
    <property type="term" value="F:DNA binding"/>
    <property type="evidence" value="ECO:0007669"/>
    <property type="project" value="UniProtKB-UniRule"/>
</dbReference>
<evidence type="ECO:0000256" key="2">
    <source>
        <dbReference type="ARBA" id="ARBA00013729"/>
    </source>
</evidence>
<evidence type="ECO:0000256" key="3">
    <source>
        <dbReference type="ARBA" id="ARBA00023015"/>
    </source>
</evidence>
<dbReference type="PIRSF" id="PIRSF006092">
    <property type="entry name" value="GreA_GreB"/>
    <property type="match status" value="1"/>
</dbReference>
<evidence type="ECO:0000256" key="5">
    <source>
        <dbReference type="ARBA" id="ARBA00023163"/>
    </source>
</evidence>
<dbReference type="NCBIfam" id="NF001262">
    <property type="entry name" value="PRK00226.1-3"/>
    <property type="match status" value="1"/>
</dbReference>
<dbReference type="InterPro" id="IPR028624">
    <property type="entry name" value="Tscrpt_elong_fac_GreA/B"/>
</dbReference>
<feature type="domain" description="Transcription elongation factor GreA/GreB N-terminal" evidence="10">
    <location>
        <begin position="9"/>
        <end position="78"/>
    </location>
</feature>
<dbReference type="FunFam" id="1.10.287.180:FF:000001">
    <property type="entry name" value="Transcription elongation factor GreA"/>
    <property type="match status" value="1"/>
</dbReference>
<dbReference type="EMBL" id="QETB01000001">
    <property type="protein sequence ID" value="PWF27292.1"/>
    <property type="molecule type" value="Genomic_DNA"/>
</dbReference>
<dbReference type="SUPFAM" id="SSF54534">
    <property type="entry name" value="FKBP-like"/>
    <property type="match status" value="1"/>
</dbReference>
<dbReference type="InterPro" id="IPR036953">
    <property type="entry name" value="GreA/GreB_C_sf"/>
</dbReference>
<evidence type="ECO:0000256" key="1">
    <source>
        <dbReference type="ARBA" id="ARBA00008213"/>
    </source>
</evidence>
<dbReference type="RefSeq" id="WP_109092791.1">
    <property type="nucleotide sequence ID" value="NZ_CAMELQ010000064.1"/>
</dbReference>
<keyword evidence="12" id="KW-1185">Reference proteome</keyword>
<dbReference type="GO" id="GO:0070063">
    <property type="term" value="F:RNA polymerase binding"/>
    <property type="evidence" value="ECO:0007669"/>
    <property type="project" value="InterPro"/>
</dbReference>
<dbReference type="GO" id="GO:0006354">
    <property type="term" value="P:DNA-templated transcription elongation"/>
    <property type="evidence" value="ECO:0007669"/>
    <property type="project" value="TreeGrafter"/>
</dbReference>